<reference evidence="1" key="1">
    <citation type="journal article" date="2014" name="Int. J. Syst. Evol. Microbiol.">
        <title>Complete genome of a new Firmicutes species belonging to the dominant human colonic microbiota ('Ruminococcus bicirculans') reveals two chromosomes and a selective capacity to utilize plant glucans.</title>
        <authorList>
            <consortium name="NISC Comparative Sequencing Program"/>
            <person name="Wegmann U."/>
            <person name="Louis P."/>
            <person name="Goesmann A."/>
            <person name="Henrissat B."/>
            <person name="Duncan S.H."/>
            <person name="Flint H.J."/>
        </authorList>
    </citation>
    <scope>NUCLEOTIDE SEQUENCE</scope>
    <source>
        <strain evidence="1">CGMCC 4.5581</strain>
    </source>
</reference>
<reference evidence="4" key="2">
    <citation type="journal article" date="2019" name="Int. J. Syst. Evol. Microbiol.">
        <title>The Global Catalogue of Microorganisms (GCM) 10K type strain sequencing project: providing services to taxonomists for standard genome sequencing and annotation.</title>
        <authorList>
            <consortium name="The Broad Institute Genomics Platform"/>
            <consortium name="The Broad Institute Genome Sequencing Center for Infectious Disease"/>
            <person name="Wu L."/>
            <person name="Ma J."/>
        </authorList>
    </citation>
    <scope>NUCLEOTIDE SEQUENCE [LARGE SCALE GENOMIC DNA]</scope>
    <source>
        <strain evidence="4">CGMCC 4.5581</strain>
    </source>
</reference>
<dbReference type="EMBL" id="BMMI01000003">
    <property type="protein sequence ID" value="GGL63833.1"/>
    <property type="molecule type" value="Genomic_DNA"/>
</dbReference>
<dbReference type="Proteomes" id="UP000552836">
    <property type="component" value="Unassembled WGS sequence"/>
</dbReference>
<dbReference type="InterPro" id="IPR009409">
    <property type="entry name" value="DUF1059"/>
</dbReference>
<dbReference type="RefSeq" id="WP_166754038.1">
    <property type="nucleotide sequence ID" value="NZ_BAABJU010000018.1"/>
</dbReference>
<accession>A0A846LE80</accession>
<reference evidence="2 3" key="3">
    <citation type="submission" date="2020-02" db="EMBL/GenBank/DDBJ databases">
        <title>Sequencing the genomes of 1000 actinobacteria strains.</title>
        <authorList>
            <person name="Klenk H.-P."/>
        </authorList>
    </citation>
    <scope>NUCLEOTIDE SEQUENCE [LARGE SCALE GENOMIC DNA]</scope>
    <source>
        <strain evidence="2 3">DSM 45201</strain>
    </source>
</reference>
<dbReference type="AlphaFoldDB" id="A0A846LE80"/>
<evidence type="ECO:0000313" key="4">
    <source>
        <dbReference type="Proteomes" id="UP000648663"/>
    </source>
</evidence>
<dbReference type="EMBL" id="JAAMPA010000001">
    <property type="protein sequence ID" value="NIH66453.1"/>
    <property type="molecule type" value="Genomic_DNA"/>
</dbReference>
<sequence length="57" mass="5832">MKAFACGDVVPGCTMTFTGPDEDAVLGQVAAHATTDHGLGSIPPELVEQVRAHLVAV</sequence>
<comment type="caution">
    <text evidence="2">The sequence shown here is derived from an EMBL/GenBank/DDBJ whole genome shotgun (WGS) entry which is preliminary data.</text>
</comment>
<gene>
    <name evidence="2" type="ORF">FB380_000899</name>
    <name evidence="1" type="ORF">GCM10011589_19990</name>
</gene>
<keyword evidence="4" id="KW-1185">Reference proteome</keyword>
<evidence type="ECO:0000313" key="3">
    <source>
        <dbReference type="Proteomes" id="UP000552836"/>
    </source>
</evidence>
<evidence type="ECO:0000313" key="2">
    <source>
        <dbReference type="EMBL" id="NIH66453.1"/>
    </source>
</evidence>
<dbReference type="Pfam" id="PF06348">
    <property type="entry name" value="DUF1059"/>
    <property type="match status" value="1"/>
</dbReference>
<evidence type="ECO:0000313" key="1">
    <source>
        <dbReference type="EMBL" id="GGL63833.1"/>
    </source>
</evidence>
<dbReference type="Proteomes" id="UP000648663">
    <property type="component" value="Unassembled WGS sequence"/>
</dbReference>
<protein>
    <submittedName>
        <fullName evidence="2">Putative small metal-binding protein</fullName>
    </submittedName>
</protein>
<reference evidence="1" key="4">
    <citation type="submission" date="2024-05" db="EMBL/GenBank/DDBJ databases">
        <authorList>
            <person name="Sun Q."/>
            <person name="Zhou Y."/>
        </authorList>
    </citation>
    <scope>NUCLEOTIDE SEQUENCE</scope>
    <source>
        <strain evidence="1">CGMCC 4.5581</strain>
    </source>
</reference>
<proteinExistence type="predicted"/>
<organism evidence="2 3">
    <name type="scientific">Modestobacter marinus</name>
    <dbReference type="NCBI Taxonomy" id="477641"/>
    <lineage>
        <taxon>Bacteria</taxon>
        <taxon>Bacillati</taxon>
        <taxon>Actinomycetota</taxon>
        <taxon>Actinomycetes</taxon>
        <taxon>Geodermatophilales</taxon>
        <taxon>Geodermatophilaceae</taxon>
        <taxon>Modestobacter</taxon>
    </lineage>
</organism>
<name>A0A846LE80_9ACTN</name>